<dbReference type="SUPFAM" id="SSF46894">
    <property type="entry name" value="C-terminal effector domain of the bipartite response regulators"/>
    <property type="match status" value="1"/>
</dbReference>
<dbReference type="PANTHER" id="PTHR45566:SF1">
    <property type="entry name" value="HTH-TYPE TRANSCRIPTIONAL REGULATOR YHJB-RELATED"/>
    <property type="match status" value="1"/>
</dbReference>
<feature type="domain" description="HTH luxR-type" evidence="4">
    <location>
        <begin position="133"/>
        <end position="198"/>
    </location>
</feature>
<feature type="domain" description="Response regulatory" evidence="5">
    <location>
        <begin position="1"/>
        <end position="102"/>
    </location>
</feature>
<sequence>MHRETGGVADALQFQAVLDVEAACALPCSDVDLVLLDYHLPGLSGVPALQRMQQRFEGASVCMLSAESGSDHIRAVLDAGASGFIPKSYSEADMSMALRLVLRQRVYVPAEFVFSEDVVRGHEADEVGSEDLANFLRIDLSTRQREVLALALKGLPNKSIARRLDIAEGTVKVHLSMVYRALGVKNRVSALCRVLQAGAAHALG</sequence>
<evidence type="ECO:0000256" key="2">
    <source>
        <dbReference type="ARBA" id="ARBA00023125"/>
    </source>
</evidence>
<dbReference type="EMBL" id="BMYK01000017">
    <property type="protein sequence ID" value="GHC93666.1"/>
    <property type="molecule type" value="Genomic_DNA"/>
</dbReference>
<name>A0ABQ3G7M2_9BURK</name>
<dbReference type="SMART" id="SM00421">
    <property type="entry name" value="HTH_LUXR"/>
    <property type="match status" value="1"/>
</dbReference>
<proteinExistence type="predicted"/>
<evidence type="ECO:0000256" key="3">
    <source>
        <dbReference type="PROSITE-ProRule" id="PRU00169"/>
    </source>
</evidence>
<dbReference type="Gene3D" id="1.10.10.10">
    <property type="entry name" value="Winged helix-like DNA-binding domain superfamily/Winged helix DNA-binding domain"/>
    <property type="match status" value="1"/>
</dbReference>
<dbReference type="PROSITE" id="PS50110">
    <property type="entry name" value="RESPONSE_REGULATORY"/>
    <property type="match status" value="1"/>
</dbReference>
<dbReference type="CDD" id="cd06170">
    <property type="entry name" value="LuxR_C_like"/>
    <property type="match status" value="1"/>
</dbReference>
<dbReference type="InterPro" id="IPR036388">
    <property type="entry name" value="WH-like_DNA-bd_sf"/>
</dbReference>
<keyword evidence="7" id="KW-1185">Reference proteome</keyword>
<dbReference type="GO" id="GO:0003677">
    <property type="term" value="F:DNA binding"/>
    <property type="evidence" value="ECO:0007669"/>
    <property type="project" value="UniProtKB-KW"/>
</dbReference>
<feature type="modified residue" description="4-aspartylphosphate" evidence="3">
    <location>
        <position position="37"/>
    </location>
</feature>
<dbReference type="Proteomes" id="UP000626210">
    <property type="component" value="Unassembled WGS sequence"/>
</dbReference>
<evidence type="ECO:0000256" key="1">
    <source>
        <dbReference type="ARBA" id="ARBA00022553"/>
    </source>
</evidence>
<dbReference type="PROSITE" id="PS50043">
    <property type="entry name" value="HTH_LUXR_2"/>
    <property type="match status" value="1"/>
</dbReference>
<dbReference type="InterPro" id="IPR051015">
    <property type="entry name" value="EvgA-like"/>
</dbReference>
<evidence type="ECO:0000259" key="4">
    <source>
        <dbReference type="PROSITE" id="PS50043"/>
    </source>
</evidence>
<dbReference type="SUPFAM" id="SSF52172">
    <property type="entry name" value="CheY-like"/>
    <property type="match status" value="1"/>
</dbReference>
<reference evidence="7" key="1">
    <citation type="journal article" date="2019" name="Int. J. Syst. Evol. Microbiol.">
        <title>The Global Catalogue of Microorganisms (GCM) 10K type strain sequencing project: providing services to taxonomists for standard genome sequencing and annotation.</title>
        <authorList>
            <consortium name="The Broad Institute Genomics Platform"/>
            <consortium name="The Broad Institute Genome Sequencing Center for Infectious Disease"/>
            <person name="Wu L."/>
            <person name="Ma J."/>
        </authorList>
    </citation>
    <scope>NUCLEOTIDE SEQUENCE [LARGE SCALE GENOMIC DNA]</scope>
    <source>
        <strain evidence="7">KCTC 23314</strain>
    </source>
</reference>
<dbReference type="InterPro" id="IPR016032">
    <property type="entry name" value="Sig_transdc_resp-reg_C-effctor"/>
</dbReference>
<dbReference type="InterPro" id="IPR011006">
    <property type="entry name" value="CheY-like_superfamily"/>
</dbReference>
<dbReference type="InterPro" id="IPR058245">
    <property type="entry name" value="NreC/VraR/RcsB-like_REC"/>
</dbReference>
<dbReference type="Pfam" id="PF00072">
    <property type="entry name" value="Response_reg"/>
    <property type="match status" value="1"/>
</dbReference>
<dbReference type="InterPro" id="IPR000792">
    <property type="entry name" value="Tscrpt_reg_LuxR_C"/>
</dbReference>
<evidence type="ECO:0000313" key="7">
    <source>
        <dbReference type="Proteomes" id="UP000626210"/>
    </source>
</evidence>
<dbReference type="SMART" id="SM00448">
    <property type="entry name" value="REC"/>
    <property type="match status" value="1"/>
</dbReference>
<evidence type="ECO:0000313" key="6">
    <source>
        <dbReference type="EMBL" id="GHC93666.1"/>
    </source>
</evidence>
<dbReference type="Pfam" id="PF00196">
    <property type="entry name" value="GerE"/>
    <property type="match status" value="1"/>
</dbReference>
<keyword evidence="1 3" id="KW-0597">Phosphoprotein</keyword>
<evidence type="ECO:0000259" key="5">
    <source>
        <dbReference type="PROSITE" id="PS50110"/>
    </source>
</evidence>
<protein>
    <submittedName>
        <fullName evidence="6">DNA-binding response regulator</fullName>
    </submittedName>
</protein>
<dbReference type="PRINTS" id="PR00038">
    <property type="entry name" value="HTHLUXR"/>
</dbReference>
<dbReference type="InterPro" id="IPR001789">
    <property type="entry name" value="Sig_transdc_resp-reg_receiver"/>
</dbReference>
<gene>
    <name evidence="6" type="ORF">GCM10007320_44860</name>
</gene>
<dbReference type="PANTHER" id="PTHR45566">
    <property type="entry name" value="HTH-TYPE TRANSCRIPTIONAL REGULATOR YHJB-RELATED"/>
    <property type="match status" value="1"/>
</dbReference>
<keyword evidence="2 6" id="KW-0238">DNA-binding</keyword>
<accession>A0ABQ3G7M2</accession>
<comment type="caution">
    <text evidence="6">The sequence shown here is derived from an EMBL/GenBank/DDBJ whole genome shotgun (WGS) entry which is preliminary data.</text>
</comment>
<organism evidence="6 7">
    <name type="scientific">Pseudorhodoferax aquiterrae</name>
    <dbReference type="NCBI Taxonomy" id="747304"/>
    <lineage>
        <taxon>Bacteria</taxon>
        <taxon>Pseudomonadati</taxon>
        <taxon>Pseudomonadota</taxon>
        <taxon>Betaproteobacteria</taxon>
        <taxon>Burkholderiales</taxon>
        <taxon>Comamonadaceae</taxon>
    </lineage>
</organism>
<dbReference type="CDD" id="cd17535">
    <property type="entry name" value="REC_NarL-like"/>
    <property type="match status" value="1"/>
</dbReference>
<dbReference type="Gene3D" id="3.40.50.2300">
    <property type="match status" value="1"/>
</dbReference>